<dbReference type="CDD" id="cd06464">
    <property type="entry name" value="ACD_sHsps-like"/>
    <property type="match status" value="1"/>
</dbReference>
<dbReference type="OrthoDB" id="1431247at2759"/>
<feature type="region of interest" description="Disordered" evidence="4">
    <location>
        <begin position="64"/>
        <end position="105"/>
    </location>
</feature>
<dbReference type="GeneID" id="7203940"/>
<dbReference type="InterPro" id="IPR008978">
    <property type="entry name" value="HSP20-like_chaperone"/>
</dbReference>
<evidence type="ECO:0000256" key="4">
    <source>
        <dbReference type="SAM" id="MobiDB-lite"/>
    </source>
</evidence>
<keyword evidence="1 6" id="KW-0346">Stress response</keyword>
<proteinExistence type="inferred from homology"/>
<dbReference type="PANTHER" id="PTHR11527">
    <property type="entry name" value="HEAT-SHOCK PROTEIN 20 FAMILY MEMBER"/>
    <property type="match status" value="1"/>
</dbReference>
<comment type="similarity">
    <text evidence="2 3">Belongs to the small heat shock protein (HSP20) family.</text>
</comment>
<dbReference type="AlphaFoldDB" id="B5Y4C1"/>
<reference evidence="6 7" key="1">
    <citation type="journal article" date="2008" name="Nature">
        <title>The Phaeodactylum genome reveals the evolutionary history of diatom genomes.</title>
        <authorList>
            <person name="Bowler C."/>
            <person name="Allen A.E."/>
            <person name="Badger J.H."/>
            <person name="Grimwood J."/>
            <person name="Jabbari K."/>
            <person name="Kuo A."/>
            <person name="Maheswari U."/>
            <person name="Martens C."/>
            <person name="Maumus F."/>
            <person name="Otillar R.P."/>
            <person name="Rayko E."/>
            <person name="Salamov A."/>
            <person name="Vandepoele K."/>
            <person name="Beszteri B."/>
            <person name="Gruber A."/>
            <person name="Heijde M."/>
            <person name="Katinka M."/>
            <person name="Mock T."/>
            <person name="Valentin K."/>
            <person name="Verret F."/>
            <person name="Berges J.A."/>
            <person name="Brownlee C."/>
            <person name="Cadoret J.P."/>
            <person name="Chiovitti A."/>
            <person name="Choi C.J."/>
            <person name="Coesel S."/>
            <person name="De Martino A."/>
            <person name="Detter J.C."/>
            <person name="Durkin C."/>
            <person name="Falciatore A."/>
            <person name="Fournet J."/>
            <person name="Haruta M."/>
            <person name="Huysman M.J."/>
            <person name="Jenkins B.D."/>
            <person name="Jiroutova K."/>
            <person name="Jorgensen R.E."/>
            <person name="Joubert Y."/>
            <person name="Kaplan A."/>
            <person name="Kroger N."/>
            <person name="Kroth P.G."/>
            <person name="La Roche J."/>
            <person name="Lindquist E."/>
            <person name="Lommer M."/>
            <person name="Martin-Jezequel V."/>
            <person name="Lopez P.J."/>
            <person name="Lucas S."/>
            <person name="Mangogna M."/>
            <person name="McGinnis K."/>
            <person name="Medlin L.K."/>
            <person name="Montsant A."/>
            <person name="Oudot-Le Secq M.P."/>
            <person name="Napoli C."/>
            <person name="Obornik M."/>
            <person name="Parker M.S."/>
            <person name="Petit J.L."/>
            <person name="Porcel B.M."/>
            <person name="Poulsen N."/>
            <person name="Robison M."/>
            <person name="Rychlewski L."/>
            <person name="Rynearson T.A."/>
            <person name="Schmutz J."/>
            <person name="Shapiro H."/>
            <person name="Siaut M."/>
            <person name="Stanley M."/>
            <person name="Sussman M.R."/>
            <person name="Taylor A.R."/>
            <person name="Vardi A."/>
            <person name="von Dassow P."/>
            <person name="Vyverman W."/>
            <person name="Willis A."/>
            <person name="Wyrwicz L.S."/>
            <person name="Rokhsar D.S."/>
            <person name="Weissenbach J."/>
            <person name="Armbrust E.V."/>
            <person name="Green B.R."/>
            <person name="Van de Peer Y."/>
            <person name="Grigoriev I.V."/>
        </authorList>
    </citation>
    <scope>NUCLEOTIDE SEQUENCE [LARGE SCALE GENOMIC DNA]</scope>
    <source>
        <strain evidence="6 7">CCAP 1055/1</strain>
    </source>
</reference>
<organism evidence="6 7">
    <name type="scientific">Phaeodactylum tricornutum (strain CCAP 1055/1)</name>
    <dbReference type="NCBI Taxonomy" id="556484"/>
    <lineage>
        <taxon>Eukaryota</taxon>
        <taxon>Sar</taxon>
        <taxon>Stramenopiles</taxon>
        <taxon>Ochrophyta</taxon>
        <taxon>Bacillariophyta</taxon>
        <taxon>Bacillariophyceae</taxon>
        <taxon>Bacillariophycidae</taxon>
        <taxon>Naviculales</taxon>
        <taxon>Phaeodactylaceae</taxon>
        <taxon>Phaeodactylum</taxon>
    </lineage>
</organism>
<dbReference type="PaxDb" id="2850-Phatr54150"/>
<evidence type="ECO:0000256" key="3">
    <source>
        <dbReference type="RuleBase" id="RU003616"/>
    </source>
</evidence>
<feature type="region of interest" description="Disordered" evidence="4">
    <location>
        <begin position="304"/>
        <end position="363"/>
    </location>
</feature>
<name>B5Y4C1_PHATC</name>
<dbReference type="KEGG" id="pti:PHATR_54150"/>
<dbReference type="SUPFAM" id="SSF49764">
    <property type="entry name" value="HSP20-like chaperones"/>
    <property type="match status" value="2"/>
</dbReference>
<evidence type="ECO:0000256" key="1">
    <source>
        <dbReference type="ARBA" id="ARBA00023016"/>
    </source>
</evidence>
<dbReference type="PROSITE" id="PS01031">
    <property type="entry name" value="SHSP"/>
    <property type="match status" value="1"/>
</dbReference>
<dbReference type="Pfam" id="PF00011">
    <property type="entry name" value="HSP20"/>
    <property type="match status" value="2"/>
</dbReference>
<dbReference type="RefSeq" id="XP_002185987.1">
    <property type="nucleotide sequence ID" value="XM_002185951.1"/>
</dbReference>
<dbReference type="InParanoid" id="B5Y4C1"/>
<feature type="domain" description="SHSP" evidence="5">
    <location>
        <begin position="199"/>
        <end position="305"/>
    </location>
</feature>
<evidence type="ECO:0000313" key="6">
    <source>
        <dbReference type="EMBL" id="ACI65457.1"/>
    </source>
</evidence>
<evidence type="ECO:0000259" key="5">
    <source>
        <dbReference type="PROSITE" id="PS01031"/>
    </source>
</evidence>
<accession>B5Y4C1</accession>
<dbReference type="HOGENOM" id="CLU_763896_0_0_1"/>
<gene>
    <name evidence="6" type="primary">HSP20B</name>
    <name evidence="6" type="ORF">PHATR_54150</name>
</gene>
<dbReference type="InterPro" id="IPR031107">
    <property type="entry name" value="Small_HSP"/>
</dbReference>
<feature type="compositionally biased region" description="Basic and acidic residues" evidence="4">
    <location>
        <begin position="345"/>
        <end position="363"/>
    </location>
</feature>
<dbReference type="STRING" id="556484.B5Y4C1"/>
<protein>
    <submittedName>
        <fullName evidence="6">Heat shock protein Hsp20</fullName>
    </submittedName>
</protein>
<sequence length="363" mass="38765">MIAVPEGLRADGAADPPAVVMFWIKQGYETNEAKGIGTGTKIIDASRTPYICEEVSSEAGNADQLAGLGRGQNTTHRHATGCGPNNEDATKSTTATDSSNKITDGSASASVVYHSRGVHVTESKESTKLSIDLPGVKANDVQVVLENGKLRVKAERKAGKQVTFHRELPIDDSVIESSMASLVDGVLTISLTKKQSPESVSVAVASEYPPESITEENVHFSLDLPGVKSSDLKVTRLSGNIAIEGERKNGQFSSTVKRSYEVDTKTVDVDSIRAFLADGVLTFVAPRKEGPPALTIPVSTLIENSTSEPPKKQAKLDIESSETAPKQSVIPEIEDDKTKPSSGSNEKEWEHVVETVPDEEVKA</sequence>
<dbReference type="Gene3D" id="2.60.40.790">
    <property type="match status" value="2"/>
</dbReference>
<dbReference type="CDD" id="cd00298">
    <property type="entry name" value="ACD_sHsps_p23-like"/>
    <property type="match status" value="1"/>
</dbReference>
<evidence type="ECO:0000313" key="7">
    <source>
        <dbReference type="Proteomes" id="UP000000759"/>
    </source>
</evidence>
<keyword evidence="7" id="KW-1185">Reference proteome</keyword>
<reference evidence="7" key="2">
    <citation type="submission" date="2008-08" db="EMBL/GenBank/DDBJ databases">
        <authorList>
            <consortium name="Diatom Consortium"/>
            <person name="Grigoriev I."/>
            <person name="Grimwood J."/>
            <person name="Kuo A."/>
            <person name="Otillar R.P."/>
            <person name="Salamov A."/>
            <person name="Detter J.C."/>
            <person name="Lindquist E."/>
            <person name="Shapiro H."/>
            <person name="Lucas S."/>
            <person name="Glavina del Rio T."/>
            <person name="Pitluck S."/>
            <person name="Rokhsar D."/>
            <person name="Bowler C."/>
        </authorList>
    </citation>
    <scope>GENOME REANNOTATION</scope>
    <source>
        <strain evidence="7">CCAP 1055/1</strain>
    </source>
</reference>
<dbReference type="InterPro" id="IPR002068">
    <property type="entry name" value="A-crystallin/Hsp20_dom"/>
</dbReference>
<feature type="compositionally biased region" description="Basic and acidic residues" evidence="4">
    <location>
        <begin position="309"/>
        <end position="318"/>
    </location>
</feature>
<evidence type="ECO:0000256" key="2">
    <source>
        <dbReference type="PROSITE-ProRule" id="PRU00285"/>
    </source>
</evidence>
<dbReference type="EMBL" id="CP001142">
    <property type="protein sequence ID" value="ACI65457.1"/>
    <property type="molecule type" value="Genomic_DNA"/>
</dbReference>
<dbReference type="Proteomes" id="UP000000759">
    <property type="component" value="Chromosome 3"/>
</dbReference>